<keyword evidence="4" id="KW-0614">Plasmid</keyword>
<gene>
    <name evidence="4" type="primary">cobK</name>
    <name evidence="4" type="ORF">IE4771_PC00423</name>
</gene>
<dbReference type="AlphaFoldDB" id="A0A060I9T0"/>
<dbReference type="PANTHER" id="PTHR36925">
    <property type="entry name" value="COBALT-PRECORRIN-6A REDUCTASE"/>
    <property type="match status" value="1"/>
</dbReference>
<dbReference type="UniPathway" id="UPA00148"/>
<dbReference type="InterPro" id="IPR003723">
    <property type="entry name" value="Precorrin-6x_reduct"/>
</dbReference>
<dbReference type="EMBL" id="CP006989">
    <property type="protein sequence ID" value="AIC30547.1"/>
    <property type="molecule type" value="Genomic_DNA"/>
</dbReference>
<keyword evidence="2" id="KW-0169">Cobalamin biosynthesis</keyword>
<geneLocation type="plasmid" evidence="4 5">
    <name>pRetIE4771c</name>
</geneLocation>
<sequence>MGRPRILILGGTSEARLLAEALAARDDCDVLLSLAGRTEKPAAQPVPVRIGGFGGAAALADFLKGGGYELLIDATHPFAERITANAAHAAEATGISAIALSRPEWRRLPGDHWREVRSIPAAIEALGPFPRHVFLATGRQGAHHAEAAAQHHYLVRSVDPVEPPLALANVDYILDRGPFTLEGELALLRQHLINVIIAKNSGGAATYAKIEAARLLGIEVMMVTRAQASMVKTVETVEAALAAINHLFPSAMKRGV</sequence>
<dbReference type="GO" id="GO:0016994">
    <property type="term" value="F:precorrin-6A reductase activity"/>
    <property type="evidence" value="ECO:0007669"/>
    <property type="project" value="UniProtKB-EC"/>
</dbReference>
<evidence type="ECO:0000313" key="4">
    <source>
        <dbReference type="EMBL" id="AIC30547.1"/>
    </source>
</evidence>
<evidence type="ECO:0000313" key="5">
    <source>
        <dbReference type="Proteomes" id="UP000027180"/>
    </source>
</evidence>
<dbReference type="PROSITE" id="PS51014">
    <property type="entry name" value="COBK_CBIJ"/>
    <property type="match status" value="1"/>
</dbReference>
<dbReference type="KEGG" id="rei:IE4771_PC00423"/>
<dbReference type="OrthoDB" id="5183775at2"/>
<organism evidence="4 5">
    <name type="scientific">Rhizobium etli bv. mimosae str. IE4771</name>
    <dbReference type="NCBI Taxonomy" id="1432050"/>
    <lineage>
        <taxon>Bacteria</taxon>
        <taxon>Pseudomonadati</taxon>
        <taxon>Pseudomonadota</taxon>
        <taxon>Alphaproteobacteria</taxon>
        <taxon>Hyphomicrobiales</taxon>
        <taxon>Rhizobiaceae</taxon>
        <taxon>Rhizobium/Agrobacterium group</taxon>
        <taxon>Rhizobium</taxon>
    </lineage>
</organism>
<protein>
    <submittedName>
        <fullName evidence="4">Precorrin-6A reductase</fullName>
        <ecNumber evidence="4">1.3.1.54</ecNumber>
    </submittedName>
</protein>
<reference evidence="4 5" key="1">
    <citation type="submission" date="2013-12" db="EMBL/GenBank/DDBJ databases">
        <title>Complete genome sequence of Rhizobium etli bv. mimosae IE4771.</title>
        <authorList>
            <person name="Bustos P."/>
            <person name="Santamaria R.I."/>
            <person name="Lozano L."/>
            <person name="Ormeno-Orrillo E."/>
            <person name="Rogel M.A."/>
            <person name="Romero D."/>
            <person name="Cevallos M.A."/>
            <person name="Martinez-Romero E."/>
            <person name="Gonzalez V."/>
        </authorList>
    </citation>
    <scope>NUCLEOTIDE SEQUENCE [LARGE SCALE GENOMIC DNA]</scope>
    <source>
        <strain evidence="4 5">IE4771</strain>
        <plasmid evidence="5">Plasmid pRetIE4771c</plasmid>
    </source>
</reference>
<name>A0A060I9T0_RHIET</name>
<keyword evidence="3 4" id="KW-0560">Oxidoreductase</keyword>
<evidence type="ECO:0000256" key="3">
    <source>
        <dbReference type="ARBA" id="ARBA00023002"/>
    </source>
</evidence>
<dbReference type="NCBIfam" id="NF005968">
    <property type="entry name" value="PRK08057.1-2"/>
    <property type="match status" value="1"/>
</dbReference>
<dbReference type="HOGENOM" id="CLU_068627_1_0_5"/>
<proteinExistence type="predicted"/>
<dbReference type="Pfam" id="PF02571">
    <property type="entry name" value="CbiJ"/>
    <property type="match status" value="1"/>
</dbReference>
<dbReference type="EC" id="1.3.1.54" evidence="4"/>
<evidence type="ECO:0000256" key="1">
    <source>
        <dbReference type="ARBA" id="ARBA00004953"/>
    </source>
</evidence>
<dbReference type="PANTHER" id="PTHR36925:SF1">
    <property type="entry name" value="COBALT-PRECORRIN-6A REDUCTASE"/>
    <property type="match status" value="1"/>
</dbReference>
<dbReference type="RefSeq" id="WP_040141391.1">
    <property type="nucleotide sequence ID" value="NZ_CP006989.1"/>
</dbReference>
<dbReference type="GO" id="GO:0009236">
    <property type="term" value="P:cobalamin biosynthetic process"/>
    <property type="evidence" value="ECO:0007669"/>
    <property type="project" value="UniProtKB-UniPathway"/>
</dbReference>
<dbReference type="Proteomes" id="UP000027180">
    <property type="component" value="Plasmid pRetIE4771c"/>
</dbReference>
<evidence type="ECO:0000256" key="2">
    <source>
        <dbReference type="ARBA" id="ARBA00022573"/>
    </source>
</evidence>
<accession>A0A060I9T0</accession>
<comment type="pathway">
    <text evidence="1">Cofactor biosynthesis; adenosylcobalamin biosynthesis.</text>
</comment>